<dbReference type="Gramene" id="ERM95879">
    <property type="protein sequence ID" value="ERM95879"/>
    <property type="gene ID" value="AMTR_s00060p00138350"/>
</dbReference>
<evidence type="ECO:0000256" key="1">
    <source>
        <dbReference type="SAM" id="MobiDB-lite"/>
    </source>
</evidence>
<feature type="region of interest" description="Disordered" evidence="1">
    <location>
        <begin position="49"/>
        <end position="68"/>
    </location>
</feature>
<dbReference type="AlphaFoldDB" id="W1NKW0"/>
<organism evidence="2 3">
    <name type="scientific">Amborella trichopoda</name>
    <dbReference type="NCBI Taxonomy" id="13333"/>
    <lineage>
        <taxon>Eukaryota</taxon>
        <taxon>Viridiplantae</taxon>
        <taxon>Streptophyta</taxon>
        <taxon>Embryophyta</taxon>
        <taxon>Tracheophyta</taxon>
        <taxon>Spermatophyta</taxon>
        <taxon>Magnoliopsida</taxon>
        <taxon>Amborellales</taxon>
        <taxon>Amborellaceae</taxon>
        <taxon>Amborella</taxon>
    </lineage>
</organism>
<reference evidence="3" key="1">
    <citation type="journal article" date="2013" name="Science">
        <title>The Amborella genome and the evolution of flowering plants.</title>
        <authorList>
            <consortium name="Amborella Genome Project"/>
        </authorList>
    </citation>
    <scope>NUCLEOTIDE SEQUENCE [LARGE SCALE GENOMIC DNA]</scope>
</reference>
<accession>W1NKW0</accession>
<dbReference type="Proteomes" id="UP000017836">
    <property type="component" value="Unassembled WGS sequence"/>
</dbReference>
<sequence>MQCITRQSRGNLKSQLSGFANTKPPPLRPVYHNYVHLINLNSLLTSLPIPGSSGPQPSHQPCPYPTPQAHAQLFKPSSTQNPNRASSLGLTPTSCSSPSTRFSPCPPLLLGSKLITLEGPFILDMKKKLLSSLIGKFHPQRDDIRGIKAWGQGNWAELDLSYWKLFNGWVLFSFSLEGGALTALDRAPLPISLSSLFSCSPLSPLTPCSPSLRIGPTQPPSRLTYGFQVL</sequence>
<protein>
    <recommendedName>
        <fullName evidence="4">DUF4283 domain-containing protein</fullName>
    </recommendedName>
</protein>
<dbReference type="EMBL" id="KI397373">
    <property type="protein sequence ID" value="ERM95879.1"/>
    <property type="molecule type" value="Genomic_DNA"/>
</dbReference>
<evidence type="ECO:0000313" key="2">
    <source>
        <dbReference type="EMBL" id="ERM95879.1"/>
    </source>
</evidence>
<keyword evidence="3" id="KW-1185">Reference proteome</keyword>
<evidence type="ECO:0008006" key="4">
    <source>
        <dbReference type="Google" id="ProtNLM"/>
    </source>
</evidence>
<dbReference type="HOGENOM" id="CLU_1206224_0_0_1"/>
<proteinExistence type="predicted"/>
<evidence type="ECO:0000313" key="3">
    <source>
        <dbReference type="Proteomes" id="UP000017836"/>
    </source>
</evidence>
<gene>
    <name evidence="2" type="ORF">AMTR_s00060p00138350</name>
</gene>
<name>W1NKW0_AMBTC</name>
<feature type="region of interest" description="Disordered" evidence="1">
    <location>
        <begin position="75"/>
        <end position="100"/>
    </location>
</feature>